<evidence type="ECO:0000259" key="4">
    <source>
        <dbReference type="Pfam" id="PF01494"/>
    </source>
</evidence>
<dbReference type="Pfam" id="PF01494">
    <property type="entry name" value="FAD_binding_3"/>
    <property type="match status" value="1"/>
</dbReference>
<dbReference type="SUPFAM" id="SSF54373">
    <property type="entry name" value="FAD-linked reductases, C-terminal domain"/>
    <property type="match status" value="1"/>
</dbReference>
<dbReference type="EMBL" id="KV878215">
    <property type="protein sequence ID" value="OJJ32541.1"/>
    <property type="molecule type" value="Genomic_DNA"/>
</dbReference>
<reference evidence="6" key="1">
    <citation type="journal article" date="2017" name="Genome Biol.">
        <title>Comparative genomics reveals high biological diversity and specific adaptations in the industrially and medically important fungal genus Aspergillus.</title>
        <authorList>
            <person name="de Vries R.P."/>
            <person name="Riley R."/>
            <person name="Wiebenga A."/>
            <person name="Aguilar-Osorio G."/>
            <person name="Amillis S."/>
            <person name="Uchima C.A."/>
            <person name="Anderluh G."/>
            <person name="Asadollahi M."/>
            <person name="Askin M."/>
            <person name="Barry K."/>
            <person name="Battaglia E."/>
            <person name="Bayram O."/>
            <person name="Benocci T."/>
            <person name="Braus-Stromeyer S.A."/>
            <person name="Caldana C."/>
            <person name="Canovas D."/>
            <person name="Cerqueira G.C."/>
            <person name="Chen F."/>
            <person name="Chen W."/>
            <person name="Choi C."/>
            <person name="Clum A."/>
            <person name="Dos Santos R.A."/>
            <person name="Damasio A.R."/>
            <person name="Diallinas G."/>
            <person name="Emri T."/>
            <person name="Fekete E."/>
            <person name="Flipphi M."/>
            <person name="Freyberg S."/>
            <person name="Gallo A."/>
            <person name="Gournas C."/>
            <person name="Habgood R."/>
            <person name="Hainaut M."/>
            <person name="Harispe M.L."/>
            <person name="Henrissat B."/>
            <person name="Hilden K.S."/>
            <person name="Hope R."/>
            <person name="Hossain A."/>
            <person name="Karabika E."/>
            <person name="Karaffa L."/>
            <person name="Karanyi Z."/>
            <person name="Krasevec N."/>
            <person name="Kuo A."/>
            <person name="Kusch H."/>
            <person name="LaButti K."/>
            <person name="Lagendijk E.L."/>
            <person name="Lapidus A."/>
            <person name="Levasseur A."/>
            <person name="Lindquist E."/>
            <person name="Lipzen A."/>
            <person name="Logrieco A.F."/>
            <person name="MacCabe A."/>
            <person name="Maekelae M.R."/>
            <person name="Malavazi I."/>
            <person name="Melin P."/>
            <person name="Meyer V."/>
            <person name="Mielnichuk N."/>
            <person name="Miskei M."/>
            <person name="Molnar A.P."/>
            <person name="Mule G."/>
            <person name="Ngan C.Y."/>
            <person name="Orejas M."/>
            <person name="Orosz E."/>
            <person name="Ouedraogo J.P."/>
            <person name="Overkamp K.M."/>
            <person name="Park H.-S."/>
            <person name="Perrone G."/>
            <person name="Piumi F."/>
            <person name="Punt P.J."/>
            <person name="Ram A.F."/>
            <person name="Ramon A."/>
            <person name="Rauscher S."/>
            <person name="Record E."/>
            <person name="Riano-Pachon D.M."/>
            <person name="Robert V."/>
            <person name="Roehrig J."/>
            <person name="Ruller R."/>
            <person name="Salamov A."/>
            <person name="Salih N.S."/>
            <person name="Samson R.A."/>
            <person name="Sandor E."/>
            <person name="Sanguinetti M."/>
            <person name="Schuetze T."/>
            <person name="Sepcic K."/>
            <person name="Shelest E."/>
            <person name="Sherlock G."/>
            <person name="Sophianopoulou V."/>
            <person name="Squina F.M."/>
            <person name="Sun H."/>
            <person name="Susca A."/>
            <person name="Todd R.B."/>
            <person name="Tsang A."/>
            <person name="Unkles S.E."/>
            <person name="van de Wiele N."/>
            <person name="van Rossen-Uffink D."/>
            <person name="Oliveira J.V."/>
            <person name="Vesth T.C."/>
            <person name="Visser J."/>
            <person name="Yu J.-H."/>
            <person name="Zhou M."/>
            <person name="Andersen M.R."/>
            <person name="Archer D.B."/>
            <person name="Baker S.E."/>
            <person name="Benoit I."/>
            <person name="Brakhage A.A."/>
            <person name="Braus G.H."/>
            <person name="Fischer R."/>
            <person name="Frisvad J.C."/>
            <person name="Goldman G.H."/>
            <person name="Houbraken J."/>
            <person name="Oakley B."/>
            <person name="Pocsi I."/>
            <person name="Scazzocchio C."/>
            <person name="Seiboth B."/>
            <person name="vanKuyk P.A."/>
            <person name="Wortman J."/>
            <person name="Dyer P.S."/>
            <person name="Grigoriev I.V."/>
        </authorList>
    </citation>
    <scope>NUCLEOTIDE SEQUENCE [LARGE SCALE GENOMIC DNA]</scope>
    <source>
        <strain evidence="6">DTO 134E9</strain>
    </source>
</reference>
<dbReference type="InterPro" id="IPR051104">
    <property type="entry name" value="FAD_monoxygenase"/>
</dbReference>
<dbReference type="GO" id="GO:0016491">
    <property type="term" value="F:oxidoreductase activity"/>
    <property type="evidence" value="ECO:0007669"/>
    <property type="project" value="UniProtKB-KW"/>
</dbReference>
<dbReference type="Gene3D" id="3.50.50.60">
    <property type="entry name" value="FAD/NAD(P)-binding domain"/>
    <property type="match status" value="1"/>
</dbReference>
<dbReference type="PRINTS" id="PR00420">
    <property type="entry name" value="RNGMNOXGNASE"/>
</dbReference>
<dbReference type="STRING" id="1073089.A0A1L9RC99"/>
<organism evidence="5 6">
    <name type="scientific">Aspergillus wentii DTO 134E9</name>
    <dbReference type="NCBI Taxonomy" id="1073089"/>
    <lineage>
        <taxon>Eukaryota</taxon>
        <taxon>Fungi</taxon>
        <taxon>Dikarya</taxon>
        <taxon>Ascomycota</taxon>
        <taxon>Pezizomycotina</taxon>
        <taxon>Eurotiomycetes</taxon>
        <taxon>Eurotiomycetidae</taxon>
        <taxon>Eurotiales</taxon>
        <taxon>Aspergillaceae</taxon>
        <taxon>Aspergillus</taxon>
        <taxon>Aspergillus subgen. Cremei</taxon>
    </lineage>
</organism>
<evidence type="ECO:0000256" key="1">
    <source>
        <dbReference type="ARBA" id="ARBA00022630"/>
    </source>
</evidence>
<accession>A0A1L9RC99</accession>
<name>A0A1L9RC99_ASPWE</name>
<dbReference type="AlphaFoldDB" id="A0A1L9RC99"/>
<dbReference type="RefSeq" id="XP_040686218.1">
    <property type="nucleotide sequence ID" value="XM_040838014.1"/>
</dbReference>
<dbReference type="InterPro" id="IPR036188">
    <property type="entry name" value="FAD/NAD-bd_sf"/>
</dbReference>
<proteinExistence type="predicted"/>
<evidence type="ECO:0000256" key="2">
    <source>
        <dbReference type="ARBA" id="ARBA00022827"/>
    </source>
</evidence>
<dbReference type="OrthoDB" id="417877at2759"/>
<dbReference type="GO" id="GO:0044550">
    <property type="term" value="P:secondary metabolite biosynthetic process"/>
    <property type="evidence" value="ECO:0007669"/>
    <property type="project" value="TreeGrafter"/>
</dbReference>
<keyword evidence="6" id="KW-1185">Reference proteome</keyword>
<evidence type="ECO:0000256" key="3">
    <source>
        <dbReference type="ARBA" id="ARBA00023002"/>
    </source>
</evidence>
<keyword evidence="2" id="KW-0274">FAD</keyword>
<dbReference type="SUPFAM" id="SSF51905">
    <property type="entry name" value="FAD/NAD(P)-binding domain"/>
    <property type="match status" value="1"/>
</dbReference>
<keyword evidence="3" id="KW-0560">Oxidoreductase</keyword>
<dbReference type="Pfam" id="PF13450">
    <property type="entry name" value="NAD_binding_8"/>
    <property type="match status" value="1"/>
</dbReference>
<dbReference type="PANTHER" id="PTHR46720:SF3">
    <property type="entry name" value="FAD-BINDING DOMAIN-CONTAINING PROTEIN-RELATED"/>
    <property type="match status" value="1"/>
</dbReference>
<keyword evidence="1" id="KW-0285">Flavoprotein</keyword>
<evidence type="ECO:0000313" key="5">
    <source>
        <dbReference type="EMBL" id="OJJ32541.1"/>
    </source>
</evidence>
<dbReference type="PANTHER" id="PTHR46720">
    <property type="entry name" value="HYDROXYLASE, PUTATIVE (AFU_ORTHOLOGUE AFUA_3G01460)-RELATED"/>
    <property type="match status" value="1"/>
</dbReference>
<sequence>MTTKLISIAIVGGGIGGLCLAIGLLQHPHLKVTIYEAAPVFSEIGAGVGLGPNAQRALSLISPAAERAFVSQATGNLSPGLEDVWFDFRCGMKDREGEMLGVVRNQTGQRTIHRARLLDGLIKLIPDGVGRFGKRLARLEEQSQSVTMFFDDGTSAKADAVIGADGIHSIVRRELLGMSHPAVRPAFTGSIAYRGLVPMEIAQTATGGFADTARIWCGTEGLVMSYPIEHGETVNVVAARSKVQWLEYSSQTSTDAIRENMLEDYINWGAIPRRLLETMEHPTLWAVSHHPSAPYFNKGNIAMMGDAAHAMSPYQGAGAGQAIEDALTLSAVFGHVQTVDQIAPALAAYDAVRRPRSQKVVNTSREQLDMLTFNDGVVNGDSEMWTQAMIERMDWLWNGDLVKQNKEAVDLFLQSSRETQVVF</sequence>
<gene>
    <name evidence="5" type="ORF">ASPWEDRAFT_54113</name>
</gene>
<dbReference type="InterPro" id="IPR002938">
    <property type="entry name" value="FAD-bd"/>
</dbReference>
<dbReference type="Proteomes" id="UP000184383">
    <property type="component" value="Unassembled WGS sequence"/>
</dbReference>
<dbReference type="GeneID" id="63753862"/>
<dbReference type="VEuPathDB" id="FungiDB:ASPWEDRAFT_54113"/>
<dbReference type="GO" id="GO:0071949">
    <property type="term" value="F:FAD binding"/>
    <property type="evidence" value="ECO:0007669"/>
    <property type="project" value="InterPro"/>
</dbReference>
<evidence type="ECO:0000313" key="6">
    <source>
        <dbReference type="Proteomes" id="UP000184383"/>
    </source>
</evidence>
<protein>
    <recommendedName>
        <fullName evidence="4">FAD-binding domain-containing protein</fullName>
    </recommendedName>
</protein>
<feature type="domain" description="FAD-binding" evidence="4">
    <location>
        <begin position="131"/>
        <end position="363"/>
    </location>
</feature>